<feature type="binding site" evidence="9">
    <location>
        <begin position="286"/>
        <end position="293"/>
    </location>
    <ligand>
        <name>ATP</name>
        <dbReference type="ChEBI" id="CHEBI:30616"/>
    </ligand>
</feature>
<evidence type="ECO:0000256" key="4">
    <source>
        <dbReference type="ARBA" id="ARBA00022840"/>
    </source>
</evidence>
<name>A0A2U3PU09_9BRAD</name>
<dbReference type="SUPFAM" id="SSF47789">
    <property type="entry name" value="C-terminal domain of RNA polymerase alpha subunit"/>
    <property type="match status" value="1"/>
</dbReference>
<evidence type="ECO:0000256" key="7">
    <source>
        <dbReference type="ARBA" id="ARBA00034808"/>
    </source>
</evidence>
<dbReference type="SUPFAM" id="SSF52540">
    <property type="entry name" value="P-loop containing nucleoside triphosphate hydrolases"/>
    <property type="match status" value="1"/>
</dbReference>
<evidence type="ECO:0000256" key="2">
    <source>
        <dbReference type="ARBA" id="ARBA00022801"/>
    </source>
</evidence>
<comment type="catalytic activity">
    <reaction evidence="8">
        <text>ATP + H2O = ADP + phosphate + H(+)</text>
        <dbReference type="Rhea" id="RHEA:13065"/>
        <dbReference type="ChEBI" id="CHEBI:15377"/>
        <dbReference type="ChEBI" id="CHEBI:15378"/>
        <dbReference type="ChEBI" id="CHEBI:30616"/>
        <dbReference type="ChEBI" id="CHEBI:43474"/>
        <dbReference type="ChEBI" id="CHEBI:456216"/>
        <dbReference type="EC" id="5.6.2.4"/>
    </reaction>
</comment>
<dbReference type="GO" id="GO:0043138">
    <property type="term" value="F:3'-5' DNA helicase activity"/>
    <property type="evidence" value="ECO:0007669"/>
    <property type="project" value="UniProtKB-EC"/>
</dbReference>
<keyword evidence="4 9" id="KW-0067">ATP-binding</keyword>
<gene>
    <name evidence="12" type="ORF">BRAD3257_1508</name>
</gene>
<organism evidence="12 13">
    <name type="scientific">Bradyrhizobium vignae</name>
    <dbReference type="NCBI Taxonomy" id="1549949"/>
    <lineage>
        <taxon>Bacteria</taxon>
        <taxon>Pseudomonadati</taxon>
        <taxon>Pseudomonadota</taxon>
        <taxon>Alphaproteobacteria</taxon>
        <taxon>Hyphomicrobiales</taxon>
        <taxon>Nitrobacteraceae</taxon>
        <taxon>Bradyrhizobium</taxon>
    </lineage>
</organism>
<evidence type="ECO:0000256" key="9">
    <source>
        <dbReference type="PROSITE-ProRule" id="PRU00560"/>
    </source>
</evidence>
<feature type="domain" description="UvrD-like helicase ATP-binding" evidence="11">
    <location>
        <begin position="265"/>
        <end position="597"/>
    </location>
</feature>
<evidence type="ECO:0000256" key="10">
    <source>
        <dbReference type="SAM" id="MobiDB-lite"/>
    </source>
</evidence>
<evidence type="ECO:0000256" key="3">
    <source>
        <dbReference type="ARBA" id="ARBA00022806"/>
    </source>
</evidence>
<dbReference type="PROSITE" id="PS51198">
    <property type="entry name" value="UVRD_HELICASE_ATP_BIND"/>
    <property type="match status" value="1"/>
</dbReference>
<keyword evidence="2 9" id="KW-0378">Hydrolase</keyword>
<dbReference type="RefSeq" id="WP_122401236.1">
    <property type="nucleotide sequence ID" value="NZ_LS398110.1"/>
</dbReference>
<reference evidence="12 13" key="1">
    <citation type="submission" date="2018-03" db="EMBL/GenBank/DDBJ databases">
        <authorList>
            <person name="Gully D."/>
        </authorList>
    </citation>
    <scope>NUCLEOTIDE SEQUENCE [LARGE SCALE GENOMIC DNA]</scope>
    <source>
        <strain evidence="12">ORS3257</strain>
    </source>
</reference>
<dbReference type="InterPro" id="IPR014017">
    <property type="entry name" value="DNA_helicase_UvrD-like_C"/>
</dbReference>
<dbReference type="Gene3D" id="1.10.150.20">
    <property type="entry name" value="5' to 3' exonuclease, C-terminal subdomain"/>
    <property type="match status" value="1"/>
</dbReference>
<feature type="region of interest" description="Disordered" evidence="10">
    <location>
        <begin position="860"/>
        <end position="897"/>
    </location>
</feature>
<dbReference type="EC" id="5.6.2.4" evidence="7"/>
<dbReference type="GO" id="GO:0003677">
    <property type="term" value="F:DNA binding"/>
    <property type="evidence" value="ECO:0007669"/>
    <property type="project" value="InterPro"/>
</dbReference>
<dbReference type="GO" id="GO:0016887">
    <property type="term" value="F:ATP hydrolysis activity"/>
    <property type="evidence" value="ECO:0007669"/>
    <property type="project" value="RHEA"/>
</dbReference>
<evidence type="ECO:0000256" key="6">
    <source>
        <dbReference type="ARBA" id="ARBA00034617"/>
    </source>
</evidence>
<comment type="catalytic activity">
    <reaction evidence="6">
        <text>Couples ATP hydrolysis with the unwinding of duplex DNA by translocating in the 3'-5' direction.</text>
        <dbReference type="EC" id="5.6.2.4"/>
    </reaction>
</comment>
<dbReference type="KEGG" id="bvz:BRAD3257_1508"/>
<keyword evidence="3 9" id="KW-0347">Helicase</keyword>
<evidence type="ECO:0000259" key="11">
    <source>
        <dbReference type="PROSITE" id="PS51198"/>
    </source>
</evidence>
<protein>
    <recommendedName>
        <fullName evidence="7">DNA 3'-5' helicase</fullName>
        <ecNumber evidence="7">5.6.2.4</ecNumber>
    </recommendedName>
</protein>
<evidence type="ECO:0000256" key="5">
    <source>
        <dbReference type="ARBA" id="ARBA00023235"/>
    </source>
</evidence>
<dbReference type="EMBL" id="LS398110">
    <property type="protein sequence ID" value="SPP92637.1"/>
    <property type="molecule type" value="Genomic_DNA"/>
</dbReference>
<dbReference type="GO" id="GO:0005524">
    <property type="term" value="F:ATP binding"/>
    <property type="evidence" value="ECO:0007669"/>
    <property type="project" value="UniProtKB-UniRule"/>
</dbReference>
<dbReference type="GO" id="GO:0000725">
    <property type="term" value="P:recombinational repair"/>
    <property type="evidence" value="ECO:0007669"/>
    <property type="project" value="TreeGrafter"/>
</dbReference>
<proteinExistence type="predicted"/>
<evidence type="ECO:0000313" key="12">
    <source>
        <dbReference type="EMBL" id="SPP92637.1"/>
    </source>
</evidence>
<sequence length="1023" mass="114346">MDVEIYETKEFLKALRAMKLVGGRKSKAADQVLAMRSSVGLFDNPFQSLRKTKNGESRIAGCVKYDLQEFCRLVTIAGNGCIFLLYIGDHEEADAWLDRHRGLTIGAVSGTSLGRTKISDSESGVTISNEPDNWSGVLIERLPEELLERLLGHRPYREVQAIRQVRAGSRDTSIRDCLVQVGDEALRSALFDILVLLNGGLIEEAQNRALHHLGSFKPLAELSPEELLELDMGDGTRKVELGSKEYSEWVARFIETKHPFDWFLFMHPEQERHVTADYNGPAKLSGVTGSGKTSIAVKRAIRLAGEYANEKILVLSLNRALCEFISEIVDHACGSDLALRSRIEVKSLFSICQELLQEFEPANAKLYSDVTWGLEEHKDEVYREFYRCLSNVKDAEVLRPMHRLLTSQSIDAEKYIAEEFDWIRSALGLNKRPEYNSITRAGRGYKILEQHRTSILEGLTGWERKMSAVGVIDYMGLVTAVTRYLDKITSRYRCILVDEAQDFGSVELSILRKLVRPDRNDLFLCGDAAQSILPKHQSFDAAGIDVKGRSSRIFRNYRNSREILKFAHQVLTLNLSESHFEQGELEISDPELSYRSSAEPLVLEAPSLDIEIAAALKLLDANDEIAARRGSSHSGCVAIVGYSGFEVQQYGNEIGIPVLDGASKFLHGTRFLSDLEQTKGYEFDTMIIVNCRESQLPPRGAPEQEVFRNASEFYVAMTRAKSQLILSFSGKLCGWLAALKSPVSQWSDVVDMDDLANLGVPGFLQEFPDTETLNLRELTGTEFIFTPYARGLDAELLEKLEEFVDGRGMIQGQTQRRLKWKNIGALVDDFESGAGTAVFGPLARDVMKIRLAEAMLGLRPSLRPRPTRKRQPPAETKLRGDPSGDGSSTHDGSRASGLEKLGLTTRELAILHSLNIRSLHDLINASEKPLAKHLSMTTINSLKERANAAEKRALRDDLADTEIGNAGFSKQVISILKQMGLKRLRDLGRLSQRDLWTRSDLGKTDVQRILRVCRDHGVTLKDG</sequence>
<dbReference type="Gene3D" id="3.40.50.300">
    <property type="entry name" value="P-loop containing nucleotide triphosphate hydrolases"/>
    <property type="match status" value="2"/>
</dbReference>
<dbReference type="PANTHER" id="PTHR11070">
    <property type="entry name" value="UVRD / RECB / PCRA DNA HELICASE FAMILY MEMBER"/>
    <property type="match status" value="1"/>
</dbReference>
<evidence type="ECO:0000256" key="1">
    <source>
        <dbReference type="ARBA" id="ARBA00022741"/>
    </source>
</evidence>
<keyword evidence="5" id="KW-0413">Isomerase</keyword>
<accession>A0A2U3PU09</accession>
<evidence type="ECO:0000313" key="13">
    <source>
        <dbReference type="Proteomes" id="UP000246085"/>
    </source>
</evidence>
<dbReference type="AlphaFoldDB" id="A0A2U3PU09"/>
<dbReference type="Proteomes" id="UP000246085">
    <property type="component" value="Chromosome BRAD3257"/>
</dbReference>
<dbReference type="Pfam" id="PF00580">
    <property type="entry name" value="UvrD-helicase"/>
    <property type="match status" value="1"/>
</dbReference>
<dbReference type="Pfam" id="PF13361">
    <property type="entry name" value="UvrD_C"/>
    <property type="match status" value="1"/>
</dbReference>
<evidence type="ECO:0000256" key="8">
    <source>
        <dbReference type="ARBA" id="ARBA00048988"/>
    </source>
</evidence>
<keyword evidence="1 9" id="KW-0547">Nucleotide-binding</keyword>
<dbReference type="InterPro" id="IPR000212">
    <property type="entry name" value="DNA_helicase_UvrD/REP"/>
</dbReference>
<dbReference type="GO" id="GO:0005829">
    <property type="term" value="C:cytosol"/>
    <property type="evidence" value="ECO:0007669"/>
    <property type="project" value="TreeGrafter"/>
</dbReference>
<dbReference type="PANTHER" id="PTHR11070:SF45">
    <property type="entry name" value="DNA 3'-5' HELICASE"/>
    <property type="match status" value="1"/>
</dbReference>
<dbReference type="InterPro" id="IPR027417">
    <property type="entry name" value="P-loop_NTPase"/>
</dbReference>
<dbReference type="InterPro" id="IPR014016">
    <property type="entry name" value="UvrD-like_ATP-bd"/>
</dbReference>